<protein>
    <submittedName>
        <fullName evidence="1">Uncharacterized protein</fullName>
    </submittedName>
</protein>
<proteinExistence type="predicted"/>
<keyword evidence="2" id="KW-1185">Reference proteome</keyword>
<organism evidence="1 2">
    <name type="scientific">Citrus sinensis</name>
    <name type="common">Sweet orange</name>
    <name type="synonym">Citrus aurantium var. sinensis</name>
    <dbReference type="NCBI Taxonomy" id="2711"/>
    <lineage>
        <taxon>Eukaryota</taxon>
        <taxon>Viridiplantae</taxon>
        <taxon>Streptophyta</taxon>
        <taxon>Embryophyta</taxon>
        <taxon>Tracheophyta</taxon>
        <taxon>Spermatophyta</taxon>
        <taxon>Magnoliopsida</taxon>
        <taxon>eudicotyledons</taxon>
        <taxon>Gunneridae</taxon>
        <taxon>Pentapetalae</taxon>
        <taxon>rosids</taxon>
        <taxon>malvids</taxon>
        <taxon>Sapindales</taxon>
        <taxon>Rutaceae</taxon>
        <taxon>Aurantioideae</taxon>
        <taxon>Citrus</taxon>
    </lineage>
</organism>
<accession>A0ACB8NDD4</accession>
<comment type="caution">
    <text evidence="1">The sequence shown here is derived from an EMBL/GenBank/DDBJ whole genome shotgun (WGS) entry which is preliminary data.</text>
</comment>
<name>A0ACB8NDD4_CITSI</name>
<reference evidence="2" key="1">
    <citation type="journal article" date="2023" name="Hortic. Res.">
        <title>A chromosome-level phased genome enabling allele-level studies in sweet orange: a case study on citrus Huanglongbing tolerance.</title>
        <authorList>
            <person name="Wu B."/>
            <person name="Yu Q."/>
            <person name="Deng Z."/>
            <person name="Duan Y."/>
            <person name="Luo F."/>
            <person name="Gmitter F. Jr."/>
        </authorList>
    </citation>
    <scope>NUCLEOTIDE SEQUENCE [LARGE SCALE GENOMIC DNA]</scope>
    <source>
        <strain evidence="2">cv. Valencia</strain>
    </source>
</reference>
<sequence length="141" mass="15952">MRRIRHRNLAKIVSSCSNPGFKALILQYMPQGSLEKWLYSHNYLLNIEQRLDIMIDVACALEYLHQGYSTSIIHCDLKPSNVLLDDDMVAHLGDFGIAKLLDGVDSMKQTMTLATIGYMAPESMDQKELFLPVEMSIALAF</sequence>
<evidence type="ECO:0000313" key="2">
    <source>
        <dbReference type="Proteomes" id="UP000829398"/>
    </source>
</evidence>
<dbReference type="Proteomes" id="UP000829398">
    <property type="component" value="Chromosome 2"/>
</dbReference>
<evidence type="ECO:0000313" key="1">
    <source>
        <dbReference type="EMBL" id="KAH9796139.1"/>
    </source>
</evidence>
<dbReference type="EMBL" id="CM039171">
    <property type="protein sequence ID" value="KAH9796139.1"/>
    <property type="molecule type" value="Genomic_DNA"/>
</dbReference>
<gene>
    <name evidence="1" type="ORF">KPL71_005442</name>
</gene>